<reference evidence="1" key="1">
    <citation type="journal article" date="2014" name="Front. Microbiol.">
        <title>High frequency of phylogenetically diverse reductive dehalogenase-homologous genes in deep subseafloor sedimentary metagenomes.</title>
        <authorList>
            <person name="Kawai M."/>
            <person name="Futagami T."/>
            <person name="Toyoda A."/>
            <person name="Takaki Y."/>
            <person name="Nishi S."/>
            <person name="Hori S."/>
            <person name="Arai W."/>
            <person name="Tsubouchi T."/>
            <person name="Morono Y."/>
            <person name="Uchiyama I."/>
            <person name="Ito T."/>
            <person name="Fujiyama A."/>
            <person name="Inagaki F."/>
            <person name="Takami H."/>
        </authorList>
    </citation>
    <scope>NUCLEOTIDE SEQUENCE</scope>
    <source>
        <strain evidence="1">Expedition CK06-06</strain>
    </source>
</reference>
<evidence type="ECO:0000313" key="1">
    <source>
        <dbReference type="EMBL" id="GAG66475.1"/>
    </source>
</evidence>
<gene>
    <name evidence="1" type="ORF">S01H4_04762</name>
</gene>
<proteinExistence type="predicted"/>
<dbReference type="EMBL" id="BART01001309">
    <property type="protein sequence ID" value="GAG66475.1"/>
    <property type="molecule type" value="Genomic_DNA"/>
</dbReference>
<protein>
    <submittedName>
        <fullName evidence="1">Uncharacterized protein</fullName>
    </submittedName>
</protein>
<name>X0ZAK5_9ZZZZ</name>
<sequence length="108" mass="11841">GDALHTDGSSVYFNALKNISEAAHHTTPSSAGDLSDVRVSGVLFSDFILCGAGHWEGGRVSEIIEHDYTHKPIEFDANDRLNLEFTLKNEDAAQGDCHLRLFLDVEVL</sequence>
<organism evidence="1">
    <name type="scientific">marine sediment metagenome</name>
    <dbReference type="NCBI Taxonomy" id="412755"/>
    <lineage>
        <taxon>unclassified sequences</taxon>
        <taxon>metagenomes</taxon>
        <taxon>ecological metagenomes</taxon>
    </lineage>
</organism>
<feature type="non-terminal residue" evidence="1">
    <location>
        <position position="1"/>
    </location>
</feature>
<dbReference type="AlphaFoldDB" id="X0ZAK5"/>
<accession>X0ZAK5</accession>
<comment type="caution">
    <text evidence="1">The sequence shown here is derived from an EMBL/GenBank/DDBJ whole genome shotgun (WGS) entry which is preliminary data.</text>
</comment>